<comment type="caution">
    <text evidence="5">The sequence shown here is derived from an EMBL/GenBank/DDBJ whole genome shotgun (WGS) entry which is preliminary data.</text>
</comment>
<dbReference type="Pfam" id="PF22020">
    <property type="entry name" value="RlmL_1st"/>
    <property type="match status" value="1"/>
</dbReference>
<dbReference type="InterPro" id="IPR002052">
    <property type="entry name" value="DNA_methylase_N6_adenine_CS"/>
</dbReference>
<dbReference type="InterPro" id="IPR000241">
    <property type="entry name" value="RlmKL-like_Mtase"/>
</dbReference>
<organism evidence="5 7">
    <name type="scientific">Roseburia amylophila</name>
    <dbReference type="NCBI Taxonomy" id="2981794"/>
    <lineage>
        <taxon>Bacteria</taxon>
        <taxon>Bacillati</taxon>
        <taxon>Bacillota</taxon>
        <taxon>Clostridia</taxon>
        <taxon>Lachnospirales</taxon>
        <taxon>Lachnospiraceae</taxon>
        <taxon>Roseburia</taxon>
    </lineage>
</organism>
<evidence type="ECO:0000256" key="3">
    <source>
        <dbReference type="PROSITE-ProRule" id="PRU00529"/>
    </source>
</evidence>
<dbReference type="PANTHER" id="PTHR47313">
    <property type="entry name" value="RIBOSOMAL RNA LARGE SUBUNIT METHYLTRANSFERASE K/L"/>
    <property type="match status" value="1"/>
</dbReference>
<dbReference type="GO" id="GO:0070043">
    <property type="term" value="F:rRNA (guanine-N7-)-methyltransferase activity"/>
    <property type="evidence" value="ECO:0007669"/>
    <property type="project" value="TreeGrafter"/>
</dbReference>
<dbReference type="GO" id="GO:0003723">
    <property type="term" value="F:RNA binding"/>
    <property type="evidence" value="ECO:0007669"/>
    <property type="project" value="UniProtKB-UniRule"/>
</dbReference>
<dbReference type="AlphaFoldDB" id="A0AAW4WKI5"/>
<reference evidence="6" key="3">
    <citation type="submission" date="2022-09" db="EMBL/GenBank/DDBJ databases">
        <authorList>
            <person name="Hitch T.C.A."/>
        </authorList>
    </citation>
    <scope>NUCLEOTIDE SEQUENCE</scope>
    <source>
        <strain evidence="6">Sanger_19</strain>
    </source>
</reference>
<dbReference type="Pfam" id="PF02926">
    <property type="entry name" value="THUMP"/>
    <property type="match status" value="1"/>
</dbReference>
<dbReference type="SMART" id="SM00981">
    <property type="entry name" value="THUMP"/>
    <property type="match status" value="1"/>
</dbReference>
<dbReference type="CDD" id="cd02440">
    <property type="entry name" value="AdoMet_MTases"/>
    <property type="match status" value="1"/>
</dbReference>
<dbReference type="PROSITE" id="PS01261">
    <property type="entry name" value="UPF0020"/>
    <property type="match status" value="1"/>
</dbReference>
<evidence type="ECO:0000256" key="1">
    <source>
        <dbReference type="ARBA" id="ARBA00022603"/>
    </source>
</evidence>
<protein>
    <submittedName>
        <fullName evidence="5">Class I SAM-dependent RNA methyltransferase</fullName>
    </submittedName>
</protein>
<dbReference type="InterPro" id="IPR029063">
    <property type="entry name" value="SAM-dependent_MTases_sf"/>
</dbReference>
<dbReference type="Gene3D" id="3.40.50.150">
    <property type="entry name" value="Vaccinia Virus protein VP39"/>
    <property type="match status" value="1"/>
</dbReference>
<evidence type="ECO:0000313" key="5">
    <source>
        <dbReference type="EMBL" id="MCC2242952.1"/>
    </source>
</evidence>
<dbReference type="InterPro" id="IPR053943">
    <property type="entry name" value="RlmKL-like_Mtase_CS"/>
</dbReference>
<sequence>MKTYELTVPCHFGLESVLKKEIYDLGYEISEVEDGRVTFIGDAEAICRANIFLRTTERVLLRVGKFKAETFDELFEGIKALPWEEYIPENGKFWVTKASSIKSKLFSPSDIQSIVKKAMVERLKQKYHTNWFEESGASYPVRIFLLKDEVMVALDTSGESLHKRGYRTLTSKAPITETLAAALIMLTPWNKDRILVDPFCGSGTFPIEAAMIAANIAPGMNRSFLAEQWTNLIPRQLWYDTVNEAQEMLDTDIKVDIQGYDIDEEIVRAARDNAKRAGVDGLIHFQQRPVSQLNHPKKYGFIISNPPYGERLEEKAALPELYRTIGEAYRRLDSWSMYLITSYENAPKDIGRKPDKNRKIYNGMLKTYFYQFMGPKPPKRKGTKE</sequence>
<evidence type="ECO:0000313" key="7">
    <source>
        <dbReference type="Proteomes" id="UP001198893"/>
    </source>
</evidence>
<dbReference type="EMBL" id="JAOQKI010000021">
    <property type="protein sequence ID" value="MCU6717952.1"/>
    <property type="molecule type" value="Genomic_DNA"/>
</dbReference>
<accession>A0AAW4WKI5</accession>
<keyword evidence="3" id="KW-0694">RNA-binding</keyword>
<keyword evidence="1 5" id="KW-0489">Methyltransferase</keyword>
<name>A0AAW4WKI5_9FIRM</name>
<dbReference type="RefSeq" id="WP_227710561.1">
    <property type="nucleotide sequence ID" value="NZ_JAJEQW010000013.1"/>
</dbReference>
<dbReference type="Proteomes" id="UP001198893">
    <property type="component" value="Unassembled WGS sequence"/>
</dbReference>
<dbReference type="PANTHER" id="PTHR47313:SF1">
    <property type="entry name" value="RIBOSOMAL RNA LARGE SUBUNIT METHYLTRANSFERASE K_L"/>
    <property type="match status" value="1"/>
</dbReference>
<dbReference type="InterPro" id="IPR004114">
    <property type="entry name" value="THUMP_dom"/>
</dbReference>
<feature type="domain" description="THUMP" evidence="4">
    <location>
        <begin position="45"/>
        <end position="156"/>
    </location>
</feature>
<dbReference type="CDD" id="cd11715">
    <property type="entry name" value="THUMP_AdoMetMT"/>
    <property type="match status" value="1"/>
</dbReference>
<reference evidence="5" key="2">
    <citation type="submission" date="2021-10" db="EMBL/GenBank/DDBJ databases">
        <title>Anaerobic single-cell dispensing facilitates the cultivation of human gut bacteria.</title>
        <authorList>
            <person name="Afrizal A."/>
        </authorList>
    </citation>
    <scope>NUCLEOTIDE SEQUENCE</scope>
    <source>
        <strain evidence="5">CLA-AA-H204</strain>
    </source>
</reference>
<evidence type="ECO:0000313" key="8">
    <source>
        <dbReference type="Proteomes" id="UP001209666"/>
    </source>
</evidence>
<dbReference type="EMBL" id="JAJEQW010000013">
    <property type="protein sequence ID" value="MCC2242952.1"/>
    <property type="molecule type" value="Genomic_DNA"/>
</dbReference>
<dbReference type="Proteomes" id="UP001209666">
    <property type="component" value="Unassembled WGS sequence"/>
</dbReference>
<dbReference type="Pfam" id="PF01170">
    <property type="entry name" value="UPF0020"/>
    <property type="match status" value="1"/>
</dbReference>
<dbReference type="PROSITE" id="PS00092">
    <property type="entry name" value="N6_MTASE"/>
    <property type="match status" value="1"/>
</dbReference>
<dbReference type="InterPro" id="IPR054170">
    <property type="entry name" value="RlmL_1st"/>
</dbReference>
<gene>
    <name evidence="5" type="ORF">LKD47_11690</name>
    <name evidence="6" type="ORF">OCV43_11835</name>
</gene>
<keyword evidence="8" id="KW-1185">Reference proteome</keyword>
<evidence type="ECO:0000313" key="6">
    <source>
        <dbReference type="EMBL" id="MCU6717952.1"/>
    </source>
</evidence>
<evidence type="ECO:0000256" key="2">
    <source>
        <dbReference type="ARBA" id="ARBA00022679"/>
    </source>
</evidence>
<keyword evidence="2" id="KW-0808">Transferase</keyword>
<reference evidence="6 8" key="1">
    <citation type="journal article" date="2021" name="ISME Commun">
        <title>Automated analysis of genomic sequences facilitates high-throughput and comprehensive description of bacteria.</title>
        <authorList>
            <person name="Hitch T.C.A."/>
        </authorList>
    </citation>
    <scope>NUCLEOTIDE SEQUENCE [LARGE SCALE GENOMIC DNA]</scope>
    <source>
        <strain evidence="6 8">Sanger_19</strain>
    </source>
</reference>
<dbReference type="GO" id="GO:0008990">
    <property type="term" value="F:rRNA (guanine-N2-)-methyltransferase activity"/>
    <property type="evidence" value="ECO:0007669"/>
    <property type="project" value="TreeGrafter"/>
</dbReference>
<dbReference type="PROSITE" id="PS51165">
    <property type="entry name" value="THUMP"/>
    <property type="match status" value="1"/>
</dbReference>
<dbReference type="SUPFAM" id="SSF53335">
    <property type="entry name" value="S-adenosyl-L-methionine-dependent methyltransferases"/>
    <property type="match status" value="1"/>
</dbReference>
<dbReference type="Gene3D" id="3.30.2130.30">
    <property type="match status" value="1"/>
</dbReference>
<evidence type="ECO:0000259" key="4">
    <source>
        <dbReference type="PROSITE" id="PS51165"/>
    </source>
</evidence>
<proteinExistence type="predicted"/>